<reference evidence="1 2" key="1">
    <citation type="submission" date="2014-04" db="EMBL/GenBank/DDBJ databases">
        <authorList>
            <consortium name="DOE Joint Genome Institute"/>
            <person name="Kuo A."/>
            <person name="Kohler A."/>
            <person name="Nagy L.G."/>
            <person name="Floudas D."/>
            <person name="Copeland A."/>
            <person name="Barry K.W."/>
            <person name="Cichocki N."/>
            <person name="Veneault-Fourrey C."/>
            <person name="LaButti K."/>
            <person name="Lindquist E.A."/>
            <person name="Lipzen A."/>
            <person name="Lundell T."/>
            <person name="Morin E."/>
            <person name="Murat C."/>
            <person name="Sun H."/>
            <person name="Tunlid A."/>
            <person name="Henrissat B."/>
            <person name="Grigoriev I.V."/>
            <person name="Hibbett D.S."/>
            <person name="Martin F."/>
            <person name="Nordberg H.P."/>
            <person name="Cantor M.N."/>
            <person name="Hua S.X."/>
        </authorList>
    </citation>
    <scope>NUCLEOTIDE SEQUENCE [LARGE SCALE GENOMIC DNA]</scope>
    <source>
        <strain evidence="1 2">LaAM-08-1</strain>
    </source>
</reference>
<gene>
    <name evidence="1" type="ORF">K443DRAFT_673286</name>
</gene>
<dbReference type="Proteomes" id="UP000054477">
    <property type="component" value="Unassembled WGS sequence"/>
</dbReference>
<reference evidence="2" key="2">
    <citation type="submission" date="2015-01" db="EMBL/GenBank/DDBJ databases">
        <title>Evolutionary Origins and Diversification of the Mycorrhizal Mutualists.</title>
        <authorList>
            <consortium name="DOE Joint Genome Institute"/>
            <consortium name="Mycorrhizal Genomics Consortium"/>
            <person name="Kohler A."/>
            <person name="Kuo A."/>
            <person name="Nagy L.G."/>
            <person name="Floudas D."/>
            <person name="Copeland A."/>
            <person name="Barry K.W."/>
            <person name="Cichocki N."/>
            <person name="Veneault-Fourrey C."/>
            <person name="LaButti K."/>
            <person name="Lindquist E.A."/>
            <person name="Lipzen A."/>
            <person name="Lundell T."/>
            <person name="Morin E."/>
            <person name="Murat C."/>
            <person name="Riley R."/>
            <person name="Ohm R."/>
            <person name="Sun H."/>
            <person name="Tunlid A."/>
            <person name="Henrissat B."/>
            <person name="Grigoriev I.V."/>
            <person name="Hibbett D.S."/>
            <person name="Martin F."/>
        </authorList>
    </citation>
    <scope>NUCLEOTIDE SEQUENCE [LARGE SCALE GENOMIC DNA]</scope>
    <source>
        <strain evidence="2">LaAM-08-1</strain>
    </source>
</reference>
<evidence type="ECO:0000313" key="1">
    <source>
        <dbReference type="EMBL" id="KIK07713.1"/>
    </source>
</evidence>
<keyword evidence="2" id="KW-1185">Reference proteome</keyword>
<sequence>MYSRFAANSHTLTGWGSFKKEATQLCELQQRLVPLPKNLGWSYISLPSITTPPTTLCSQPSI</sequence>
<evidence type="ECO:0000313" key="2">
    <source>
        <dbReference type="Proteomes" id="UP000054477"/>
    </source>
</evidence>
<accession>A0A0C9YI42</accession>
<dbReference type="AlphaFoldDB" id="A0A0C9YI42"/>
<dbReference type="EMBL" id="KN838546">
    <property type="protein sequence ID" value="KIK07713.1"/>
    <property type="molecule type" value="Genomic_DNA"/>
</dbReference>
<dbReference type="HOGENOM" id="CLU_2904513_0_0_1"/>
<name>A0A0C9YI42_9AGAR</name>
<organism evidence="1 2">
    <name type="scientific">Laccaria amethystina LaAM-08-1</name>
    <dbReference type="NCBI Taxonomy" id="1095629"/>
    <lineage>
        <taxon>Eukaryota</taxon>
        <taxon>Fungi</taxon>
        <taxon>Dikarya</taxon>
        <taxon>Basidiomycota</taxon>
        <taxon>Agaricomycotina</taxon>
        <taxon>Agaricomycetes</taxon>
        <taxon>Agaricomycetidae</taxon>
        <taxon>Agaricales</taxon>
        <taxon>Agaricineae</taxon>
        <taxon>Hydnangiaceae</taxon>
        <taxon>Laccaria</taxon>
    </lineage>
</organism>
<protein>
    <submittedName>
        <fullName evidence="1">Uncharacterized protein</fullName>
    </submittedName>
</protein>
<proteinExistence type="predicted"/>